<evidence type="ECO:0000313" key="2">
    <source>
        <dbReference type="Proteomes" id="UP000299102"/>
    </source>
</evidence>
<proteinExistence type="predicted"/>
<dbReference type="AlphaFoldDB" id="A0A4C1VGQ6"/>
<gene>
    <name evidence="1" type="ORF">EVAR_23207_1</name>
</gene>
<dbReference type="Proteomes" id="UP000299102">
    <property type="component" value="Unassembled WGS sequence"/>
</dbReference>
<dbReference type="EMBL" id="BGZK01000325">
    <property type="protein sequence ID" value="GBP36905.1"/>
    <property type="molecule type" value="Genomic_DNA"/>
</dbReference>
<comment type="caution">
    <text evidence="1">The sequence shown here is derived from an EMBL/GenBank/DDBJ whole genome shotgun (WGS) entry which is preliminary data.</text>
</comment>
<keyword evidence="2" id="KW-1185">Reference proteome</keyword>
<accession>A0A4C1VGQ6</accession>
<name>A0A4C1VGQ6_EUMVA</name>
<sequence>MSLAWYTRNTDAVWYFERGCTLRPMLPAALPHKLEASAVLVKLQSVHLMVGFQRETGGFSLMNGPGQIIVTGCGASSELKPREHGRFLNDFLLN</sequence>
<organism evidence="1 2">
    <name type="scientific">Eumeta variegata</name>
    <name type="common">Bagworm moth</name>
    <name type="synonym">Eumeta japonica</name>
    <dbReference type="NCBI Taxonomy" id="151549"/>
    <lineage>
        <taxon>Eukaryota</taxon>
        <taxon>Metazoa</taxon>
        <taxon>Ecdysozoa</taxon>
        <taxon>Arthropoda</taxon>
        <taxon>Hexapoda</taxon>
        <taxon>Insecta</taxon>
        <taxon>Pterygota</taxon>
        <taxon>Neoptera</taxon>
        <taxon>Endopterygota</taxon>
        <taxon>Lepidoptera</taxon>
        <taxon>Glossata</taxon>
        <taxon>Ditrysia</taxon>
        <taxon>Tineoidea</taxon>
        <taxon>Psychidae</taxon>
        <taxon>Oiketicinae</taxon>
        <taxon>Eumeta</taxon>
    </lineage>
</organism>
<protein>
    <submittedName>
        <fullName evidence="1">Uncharacterized protein</fullName>
    </submittedName>
</protein>
<evidence type="ECO:0000313" key="1">
    <source>
        <dbReference type="EMBL" id="GBP36905.1"/>
    </source>
</evidence>
<reference evidence="1 2" key="1">
    <citation type="journal article" date="2019" name="Commun. Biol.">
        <title>The bagworm genome reveals a unique fibroin gene that provides high tensile strength.</title>
        <authorList>
            <person name="Kono N."/>
            <person name="Nakamura H."/>
            <person name="Ohtoshi R."/>
            <person name="Tomita M."/>
            <person name="Numata K."/>
            <person name="Arakawa K."/>
        </authorList>
    </citation>
    <scope>NUCLEOTIDE SEQUENCE [LARGE SCALE GENOMIC DNA]</scope>
</reference>